<dbReference type="STRING" id="641491.DND132_2581"/>
<dbReference type="HOGENOM" id="CLU_2381451_0_0_7"/>
<reference evidence="2 3" key="1">
    <citation type="journal article" date="2011" name="J. Bacteriol.">
        <title>Genome sequence of the mercury-methylating strain Desulfovibrio desulfuricans ND132.</title>
        <authorList>
            <person name="Brown S.D."/>
            <person name="Gilmour C.C."/>
            <person name="Kucken A.M."/>
            <person name="Wall J.D."/>
            <person name="Elias D.A."/>
            <person name="Brandt C.C."/>
            <person name="Podar M."/>
            <person name="Chertkov O."/>
            <person name="Held B."/>
            <person name="Bruce D.C."/>
            <person name="Detter J.C."/>
            <person name="Tapia R."/>
            <person name="Han C.S."/>
            <person name="Goodwin L.A."/>
            <person name="Cheng J.F."/>
            <person name="Pitluck S."/>
            <person name="Woyke T."/>
            <person name="Mikhailova N."/>
            <person name="Ivanova N.N."/>
            <person name="Han J."/>
            <person name="Lucas S."/>
            <person name="Lapidus A.L."/>
            <person name="Land M.L."/>
            <person name="Hauser L.J."/>
            <person name="Palumbo A.V."/>
        </authorList>
    </citation>
    <scope>NUCLEOTIDE SEQUENCE [LARGE SCALE GENOMIC DNA]</scope>
    <source>
        <strain evidence="2 3">ND132</strain>
    </source>
</reference>
<gene>
    <name evidence="2" type="ORF">DND132_2581</name>
</gene>
<evidence type="ECO:0000256" key="1">
    <source>
        <dbReference type="SAM" id="Phobius"/>
    </source>
</evidence>
<dbReference type="RefSeq" id="WP_014323210.1">
    <property type="nucleotide sequence ID" value="NC_016803.1"/>
</dbReference>
<feature type="transmembrane region" description="Helical" evidence="1">
    <location>
        <begin position="63"/>
        <end position="81"/>
    </location>
</feature>
<sequence>MRYLYCPLPENAECPFCATEVPAGASVCTGCGAVYAVKRRVKRMAFGFFLVGLYLGRNLASGRMFLVALTVGALGAWAVNWSDSRRPLWLRGEP</sequence>
<dbReference type="Proteomes" id="UP000007845">
    <property type="component" value="Chromosome"/>
</dbReference>
<protein>
    <submittedName>
        <fullName evidence="2">Uncharacterized protein</fullName>
    </submittedName>
</protein>
<dbReference type="OrthoDB" id="8245427at2"/>
<dbReference type="KEGG" id="ddn:DND132_2581"/>
<organism evidence="2 3">
    <name type="scientific">Pseudodesulfovibrio mercurii</name>
    <dbReference type="NCBI Taxonomy" id="641491"/>
    <lineage>
        <taxon>Bacteria</taxon>
        <taxon>Pseudomonadati</taxon>
        <taxon>Thermodesulfobacteriota</taxon>
        <taxon>Desulfovibrionia</taxon>
        <taxon>Desulfovibrionales</taxon>
        <taxon>Desulfovibrionaceae</taxon>
    </lineage>
</organism>
<keyword evidence="1" id="KW-0472">Membrane</keyword>
<keyword evidence="1" id="KW-0812">Transmembrane</keyword>
<dbReference type="EMBL" id="CP003220">
    <property type="protein sequence ID" value="EGB15784.1"/>
    <property type="molecule type" value="Genomic_DNA"/>
</dbReference>
<evidence type="ECO:0000313" key="3">
    <source>
        <dbReference type="Proteomes" id="UP000007845"/>
    </source>
</evidence>
<proteinExistence type="predicted"/>
<evidence type="ECO:0000313" key="2">
    <source>
        <dbReference type="EMBL" id="EGB15784.1"/>
    </source>
</evidence>
<accession>F0JDB0</accession>
<name>F0JDB0_9BACT</name>
<dbReference type="AlphaFoldDB" id="F0JDB0"/>
<keyword evidence="3" id="KW-1185">Reference proteome</keyword>
<keyword evidence="1" id="KW-1133">Transmembrane helix</keyword>